<accession>A0A9W4T868</accession>
<dbReference type="Proteomes" id="UP001153678">
    <property type="component" value="Unassembled WGS sequence"/>
</dbReference>
<feature type="region of interest" description="Disordered" evidence="1">
    <location>
        <begin position="101"/>
        <end position="120"/>
    </location>
</feature>
<dbReference type="AlphaFoldDB" id="A0A9W4T868"/>
<sequence length="148" mass="17360">LENEESTERINGMYYYILRLYGHLINGQKALVTLNDIQVFFDIHIPDGETPDECEEEKDDPKPLKQLCLVNVEIESDPHWTTIIYRNQGLSSQYTQMDVEANDRKVRNKRRNPKGSGEKIEEKKDYMEAIKIKITAEEDFFSSFLKLL</sequence>
<keyword evidence="3" id="KW-1185">Reference proteome</keyword>
<reference evidence="2" key="1">
    <citation type="submission" date="2022-08" db="EMBL/GenBank/DDBJ databases">
        <authorList>
            <person name="Kallberg Y."/>
            <person name="Tangrot J."/>
            <person name="Rosling A."/>
        </authorList>
    </citation>
    <scope>NUCLEOTIDE SEQUENCE</scope>
    <source>
        <strain evidence="2">Wild A</strain>
    </source>
</reference>
<proteinExistence type="predicted"/>
<comment type="caution">
    <text evidence="2">The sequence shown here is derived from an EMBL/GenBank/DDBJ whole genome shotgun (WGS) entry which is preliminary data.</text>
</comment>
<organism evidence="2 3">
    <name type="scientific">Funneliformis geosporum</name>
    <dbReference type="NCBI Taxonomy" id="1117311"/>
    <lineage>
        <taxon>Eukaryota</taxon>
        <taxon>Fungi</taxon>
        <taxon>Fungi incertae sedis</taxon>
        <taxon>Mucoromycota</taxon>
        <taxon>Glomeromycotina</taxon>
        <taxon>Glomeromycetes</taxon>
        <taxon>Glomerales</taxon>
        <taxon>Glomeraceae</taxon>
        <taxon>Funneliformis</taxon>
    </lineage>
</organism>
<dbReference type="EMBL" id="CAMKVN010013970">
    <property type="protein sequence ID" value="CAI2196280.1"/>
    <property type="molecule type" value="Genomic_DNA"/>
</dbReference>
<gene>
    <name evidence="2" type="ORF">FWILDA_LOCUS17499</name>
</gene>
<evidence type="ECO:0000256" key="1">
    <source>
        <dbReference type="SAM" id="MobiDB-lite"/>
    </source>
</evidence>
<evidence type="ECO:0000313" key="2">
    <source>
        <dbReference type="EMBL" id="CAI2196280.1"/>
    </source>
</evidence>
<evidence type="ECO:0000313" key="3">
    <source>
        <dbReference type="Proteomes" id="UP001153678"/>
    </source>
</evidence>
<protein>
    <submittedName>
        <fullName evidence="2">4320_t:CDS:1</fullName>
    </submittedName>
</protein>
<feature type="non-terminal residue" evidence="2">
    <location>
        <position position="148"/>
    </location>
</feature>
<feature type="non-terminal residue" evidence="2">
    <location>
        <position position="1"/>
    </location>
</feature>
<name>A0A9W4T868_9GLOM</name>